<evidence type="ECO:0000313" key="9">
    <source>
        <dbReference type="EMBL" id="WXB95232.1"/>
    </source>
</evidence>
<keyword evidence="4 8" id="KW-0378">Hydrolase</keyword>
<dbReference type="PANTHER" id="PTHR13604">
    <property type="entry name" value="DC12-RELATED"/>
    <property type="match status" value="1"/>
</dbReference>
<protein>
    <recommendedName>
        <fullName evidence="8">Abasic site processing protein</fullName>
        <ecNumber evidence="8">3.4.-.-</ecNumber>
    </recommendedName>
</protein>
<dbReference type="PANTHER" id="PTHR13604:SF0">
    <property type="entry name" value="ABASIC SITE PROCESSING PROTEIN HMCES"/>
    <property type="match status" value="1"/>
</dbReference>
<dbReference type="Pfam" id="PF02586">
    <property type="entry name" value="SRAP"/>
    <property type="match status" value="1"/>
</dbReference>
<evidence type="ECO:0000256" key="1">
    <source>
        <dbReference type="ARBA" id="ARBA00008136"/>
    </source>
</evidence>
<keyword evidence="10" id="KW-1185">Reference proteome</keyword>
<organism evidence="9 10">
    <name type="scientific">Metabacillus sediminis</name>
    <dbReference type="NCBI Taxonomy" id="3117746"/>
    <lineage>
        <taxon>Bacteria</taxon>
        <taxon>Bacillati</taxon>
        <taxon>Bacillota</taxon>
        <taxon>Bacilli</taxon>
        <taxon>Bacillales</taxon>
        <taxon>Bacillaceae</taxon>
        <taxon>Metabacillus</taxon>
    </lineage>
</organism>
<dbReference type="EC" id="3.4.-.-" evidence="8"/>
<dbReference type="RefSeq" id="WP_338776639.1">
    <property type="nucleotide sequence ID" value="NZ_CP147407.1"/>
</dbReference>
<evidence type="ECO:0000256" key="7">
    <source>
        <dbReference type="ARBA" id="ARBA00023239"/>
    </source>
</evidence>
<evidence type="ECO:0000313" key="10">
    <source>
        <dbReference type="Proteomes" id="UP001377337"/>
    </source>
</evidence>
<gene>
    <name evidence="9" type="ORF">WCV65_11650</name>
</gene>
<dbReference type="InterPro" id="IPR003738">
    <property type="entry name" value="SRAP"/>
</dbReference>
<sequence length="216" mass="24616">MCGRFTQTFDEDVFEYFPVLNHSDITVERTFNAAPSQKLLAIAGSDGSYKAGYLKWGLVPSWTSALKGSGIINARAETVAEKPSFKHLIERKRCLILADSFYEWKKTDTGKNPYRFLLRSEEPFAFAGLWDRWRKDGKDLVTCTILTTKANELVHEVHDRMPVIFQHRTAFTWLDLSKEDALENLLPIPEEEMKAYQVSSMVNSPAINEPSCTFPA</sequence>
<dbReference type="Proteomes" id="UP001377337">
    <property type="component" value="Chromosome"/>
</dbReference>
<keyword evidence="2 8" id="KW-0645">Protease</keyword>
<proteinExistence type="inferred from homology"/>
<keyword evidence="7" id="KW-0456">Lyase</keyword>
<evidence type="ECO:0000256" key="6">
    <source>
        <dbReference type="ARBA" id="ARBA00023125"/>
    </source>
</evidence>
<dbReference type="Gene3D" id="3.90.1680.10">
    <property type="entry name" value="SOS response associated peptidase-like"/>
    <property type="match status" value="1"/>
</dbReference>
<keyword evidence="3" id="KW-0227">DNA damage</keyword>
<keyword evidence="6" id="KW-0238">DNA-binding</keyword>
<evidence type="ECO:0000256" key="4">
    <source>
        <dbReference type="ARBA" id="ARBA00022801"/>
    </source>
</evidence>
<dbReference type="EMBL" id="CP147407">
    <property type="protein sequence ID" value="WXB95232.1"/>
    <property type="molecule type" value="Genomic_DNA"/>
</dbReference>
<evidence type="ECO:0000256" key="3">
    <source>
        <dbReference type="ARBA" id="ARBA00022763"/>
    </source>
</evidence>
<evidence type="ECO:0000256" key="8">
    <source>
        <dbReference type="RuleBase" id="RU364100"/>
    </source>
</evidence>
<dbReference type="InterPro" id="IPR036590">
    <property type="entry name" value="SRAP-like"/>
</dbReference>
<dbReference type="SUPFAM" id="SSF143081">
    <property type="entry name" value="BB1717-like"/>
    <property type="match status" value="1"/>
</dbReference>
<reference evidence="9 10" key="1">
    <citation type="submission" date="2024-02" db="EMBL/GenBank/DDBJ databases">
        <title>Seven novel Bacillus-like species.</title>
        <authorList>
            <person name="Liu G."/>
        </authorList>
    </citation>
    <scope>NUCLEOTIDE SEQUENCE [LARGE SCALE GENOMIC DNA]</scope>
    <source>
        <strain evidence="9 10">FJAT-52054</strain>
    </source>
</reference>
<name>A0ABZ2NBW4_9BACI</name>
<evidence type="ECO:0000256" key="2">
    <source>
        <dbReference type="ARBA" id="ARBA00022670"/>
    </source>
</evidence>
<comment type="similarity">
    <text evidence="1 8">Belongs to the SOS response-associated peptidase family.</text>
</comment>
<keyword evidence="5" id="KW-0190">Covalent protein-DNA linkage</keyword>
<evidence type="ECO:0000256" key="5">
    <source>
        <dbReference type="ARBA" id="ARBA00023124"/>
    </source>
</evidence>
<accession>A0ABZ2NBW4</accession>